<proteinExistence type="predicted"/>
<sequence length="206" mass="22631">MPAAIDDARAALHPDSRWTTAITQGDPTEPNIATSASGACRLDFEYAGRNTLPGEIANLLWYLLALGGWLVPTYQSDIYTRTLPMHLPPTAIPAVEHAERSNRHHRLDLHCSWPAGPGRHTALTRLLDRLTTDLGDAAGLPRGQQLEALRPFLIAWILGAIPPRHLTVTDLLLVLAKLAEAQHLHNHAQFTRTDPLPALTTSLERP</sequence>
<evidence type="ECO:0000313" key="2">
    <source>
        <dbReference type="Proteomes" id="UP001596915"/>
    </source>
</evidence>
<evidence type="ECO:0000313" key="1">
    <source>
        <dbReference type="EMBL" id="MFD0623544.1"/>
    </source>
</evidence>
<organism evidence="1 2">
    <name type="scientific">Streptomyces sanglieri</name>
    <dbReference type="NCBI Taxonomy" id="193460"/>
    <lineage>
        <taxon>Bacteria</taxon>
        <taxon>Bacillati</taxon>
        <taxon>Actinomycetota</taxon>
        <taxon>Actinomycetes</taxon>
        <taxon>Kitasatosporales</taxon>
        <taxon>Streptomycetaceae</taxon>
        <taxon>Streptomyces</taxon>
    </lineage>
</organism>
<reference evidence="2" key="1">
    <citation type="journal article" date="2019" name="Int. J. Syst. Evol. Microbiol.">
        <title>The Global Catalogue of Microorganisms (GCM) 10K type strain sequencing project: providing services to taxonomists for standard genome sequencing and annotation.</title>
        <authorList>
            <consortium name="The Broad Institute Genomics Platform"/>
            <consortium name="The Broad Institute Genome Sequencing Center for Infectious Disease"/>
            <person name="Wu L."/>
            <person name="Ma J."/>
        </authorList>
    </citation>
    <scope>NUCLEOTIDE SEQUENCE [LARGE SCALE GENOMIC DNA]</scope>
    <source>
        <strain evidence="2">JCM 12607</strain>
    </source>
</reference>
<name>A0ABW2WQ54_9ACTN</name>
<comment type="caution">
    <text evidence="1">The sequence shown here is derived from an EMBL/GenBank/DDBJ whole genome shotgun (WGS) entry which is preliminary data.</text>
</comment>
<dbReference type="Proteomes" id="UP001596915">
    <property type="component" value="Unassembled WGS sequence"/>
</dbReference>
<dbReference type="EMBL" id="JBHTGL010000008">
    <property type="protein sequence ID" value="MFD0623544.1"/>
    <property type="molecule type" value="Genomic_DNA"/>
</dbReference>
<gene>
    <name evidence="1" type="ORF">ACFQ2K_12920</name>
</gene>
<protein>
    <submittedName>
        <fullName evidence="1">Uncharacterized protein</fullName>
    </submittedName>
</protein>
<accession>A0ABW2WQ54</accession>
<keyword evidence="2" id="KW-1185">Reference proteome</keyword>